<comment type="subunit">
    <text evidence="8">Forms a heterodimer with a member of the SLX4 family.</text>
</comment>
<dbReference type="SUPFAM" id="SSF82771">
    <property type="entry name" value="GIY-YIG endonuclease"/>
    <property type="match status" value="1"/>
</dbReference>
<evidence type="ECO:0000313" key="11">
    <source>
        <dbReference type="EMBL" id="KAF0700712.1"/>
    </source>
</evidence>
<dbReference type="InterPro" id="IPR000305">
    <property type="entry name" value="GIY-YIG_endonuc"/>
</dbReference>
<keyword evidence="2 8" id="KW-0255">Endonuclease</keyword>
<sequence>MFFACYLLAPLDSKKRNRVSYIGFTVTPKRRIRQHNGELVQGAKKTLKHRPWEMILVVYGFPTKELALQFEWVWQHPYKSRFTKPTMGVLKTDASLGGMRSMKRKIRELHLILNLPPWSGLNMTVSYTSPSTFEMGHSLDAFPLPPHMQLVVTTLDDLPASHATDDVDDDNGQVCHECGESLPTDAPVLRCYAGECSMRAHVACLSKRFTADGSPIPEKGNCGVCAVELTWPELLTRAKKPQETSSWAKKRQRKRRHVDTRQESSEGTSRRVQSEESSPRAEEAKVATCISLLDSSLDDMSQSENHAASWFIDVLSSDDDEGHGAGHAENATIDLTDDQV</sequence>
<evidence type="ECO:0000313" key="13">
    <source>
        <dbReference type="Proteomes" id="UP000332933"/>
    </source>
</evidence>
<dbReference type="InterPro" id="IPR027520">
    <property type="entry name" value="Slx1"/>
</dbReference>
<evidence type="ECO:0000256" key="1">
    <source>
        <dbReference type="ARBA" id="ARBA00022722"/>
    </source>
</evidence>
<evidence type="ECO:0000256" key="9">
    <source>
        <dbReference type="SAM" id="MobiDB-lite"/>
    </source>
</evidence>
<dbReference type="GO" id="GO:0008821">
    <property type="term" value="F:crossover junction DNA endonuclease activity"/>
    <property type="evidence" value="ECO:0007669"/>
    <property type="project" value="TreeGrafter"/>
</dbReference>
<dbReference type="Gene3D" id="3.40.1440.10">
    <property type="entry name" value="GIY-YIG endonuclease"/>
    <property type="match status" value="1"/>
</dbReference>
<dbReference type="HAMAP" id="MF_03100">
    <property type="entry name" value="Endonuc_su_Slx1"/>
    <property type="match status" value="1"/>
</dbReference>
<keyword evidence="7 8" id="KW-0539">Nucleus</keyword>
<dbReference type="InterPro" id="IPR035901">
    <property type="entry name" value="GIY-YIG_endonuc_sf"/>
</dbReference>
<dbReference type="PANTHER" id="PTHR20208">
    <property type="entry name" value="STRUCTURE-SPECIFIC ENDONUCLEASE SUBUNIT SLX1"/>
    <property type="match status" value="1"/>
</dbReference>
<evidence type="ECO:0000256" key="8">
    <source>
        <dbReference type="HAMAP-Rule" id="MF_03100"/>
    </source>
</evidence>
<evidence type="ECO:0000256" key="7">
    <source>
        <dbReference type="ARBA" id="ARBA00023242"/>
    </source>
</evidence>
<dbReference type="Pfam" id="PF01541">
    <property type="entry name" value="GIY-YIG"/>
    <property type="match status" value="1"/>
</dbReference>
<evidence type="ECO:0000256" key="3">
    <source>
        <dbReference type="ARBA" id="ARBA00022763"/>
    </source>
</evidence>
<protein>
    <recommendedName>
        <fullName evidence="8">Structure-specific endonuclease subunit SLX1 homolog</fullName>
        <ecNumber evidence="8">3.1.-.-</ecNumber>
    </recommendedName>
</protein>
<feature type="domain" description="GIY-YIG" evidence="10">
    <location>
        <begin position="1"/>
        <end position="84"/>
    </location>
</feature>
<dbReference type="InterPro" id="IPR048749">
    <property type="entry name" value="SLX1_C"/>
</dbReference>
<comment type="cofactor">
    <cofactor evidence="8">
        <name>a divalent metal cation</name>
        <dbReference type="ChEBI" id="CHEBI:60240"/>
    </cofactor>
</comment>
<evidence type="ECO:0000259" key="10">
    <source>
        <dbReference type="PROSITE" id="PS50164"/>
    </source>
</evidence>
<dbReference type="Pfam" id="PF21202">
    <property type="entry name" value="SLX1_C"/>
    <property type="match status" value="1"/>
</dbReference>
<evidence type="ECO:0000256" key="5">
    <source>
        <dbReference type="ARBA" id="ARBA00023172"/>
    </source>
</evidence>
<dbReference type="GO" id="GO:0033557">
    <property type="term" value="C:Slx1-Slx4 complex"/>
    <property type="evidence" value="ECO:0007669"/>
    <property type="project" value="UniProtKB-UniRule"/>
</dbReference>
<evidence type="ECO:0000313" key="12">
    <source>
        <dbReference type="EMBL" id="VFT85652.1"/>
    </source>
</evidence>
<dbReference type="GO" id="GO:0017108">
    <property type="term" value="F:5'-flap endonuclease activity"/>
    <property type="evidence" value="ECO:0007669"/>
    <property type="project" value="InterPro"/>
</dbReference>
<name>A0A485KL32_9STRA</name>
<dbReference type="OrthoDB" id="24645at2759"/>
<feature type="region of interest" description="Disordered" evidence="9">
    <location>
        <begin position="239"/>
        <end position="285"/>
    </location>
</feature>
<comment type="function">
    <text evidence="8">Catalytic subunit of a heterodimeric structure-specific endonuclease that resolves DNA secondary structures generated during DNA repair and recombination. Has endonuclease activity towards branched DNA substrates, introducing single-strand cuts in duplex DNA close to junctions with ss-DNA.</text>
</comment>
<dbReference type="Proteomes" id="UP000332933">
    <property type="component" value="Unassembled WGS sequence"/>
</dbReference>
<feature type="compositionally biased region" description="Basic and acidic residues" evidence="9">
    <location>
        <begin position="259"/>
        <end position="285"/>
    </location>
</feature>
<dbReference type="PROSITE" id="PS50164">
    <property type="entry name" value="GIY_YIG"/>
    <property type="match status" value="1"/>
</dbReference>
<dbReference type="AlphaFoldDB" id="A0A485KL32"/>
<keyword evidence="1 8" id="KW-0540">Nuclease</keyword>
<evidence type="ECO:0000256" key="2">
    <source>
        <dbReference type="ARBA" id="ARBA00022759"/>
    </source>
</evidence>
<comment type="subcellular location">
    <subcellularLocation>
        <location evidence="8">Nucleus</location>
    </subcellularLocation>
</comment>
<dbReference type="InterPro" id="IPR013083">
    <property type="entry name" value="Znf_RING/FYVE/PHD"/>
</dbReference>
<dbReference type="EMBL" id="VJMH01005114">
    <property type="protein sequence ID" value="KAF0700712.1"/>
    <property type="molecule type" value="Genomic_DNA"/>
</dbReference>
<dbReference type="GO" id="GO:0000724">
    <property type="term" value="P:double-strand break repair via homologous recombination"/>
    <property type="evidence" value="ECO:0007669"/>
    <property type="project" value="TreeGrafter"/>
</dbReference>
<feature type="compositionally biased region" description="Basic residues" evidence="9">
    <location>
        <begin position="248"/>
        <end position="258"/>
    </location>
</feature>
<feature type="region of interest" description="Disordered" evidence="9">
    <location>
        <begin position="316"/>
        <end position="340"/>
    </location>
</feature>
<dbReference type="InterPro" id="IPR050381">
    <property type="entry name" value="SLX1_endonuclease"/>
</dbReference>
<dbReference type="CDD" id="cd10455">
    <property type="entry name" value="GIY-YIG_SLX1"/>
    <property type="match status" value="1"/>
</dbReference>
<keyword evidence="13" id="KW-1185">Reference proteome</keyword>
<evidence type="ECO:0000256" key="6">
    <source>
        <dbReference type="ARBA" id="ARBA00023204"/>
    </source>
</evidence>
<organism evidence="12 13">
    <name type="scientific">Aphanomyces stellatus</name>
    <dbReference type="NCBI Taxonomy" id="120398"/>
    <lineage>
        <taxon>Eukaryota</taxon>
        <taxon>Sar</taxon>
        <taxon>Stramenopiles</taxon>
        <taxon>Oomycota</taxon>
        <taxon>Saprolegniomycetes</taxon>
        <taxon>Saprolegniales</taxon>
        <taxon>Verrucalvaceae</taxon>
        <taxon>Aphanomyces</taxon>
    </lineage>
</organism>
<accession>A0A485KL32</accession>
<reference evidence="12 13" key="1">
    <citation type="submission" date="2019-03" db="EMBL/GenBank/DDBJ databases">
        <authorList>
            <person name="Gaulin E."/>
            <person name="Dumas B."/>
        </authorList>
    </citation>
    <scope>NUCLEOTIDE SEQUENCE [LARGE SCALE GENOMIC DNA]</scope>
    <source>
        <strain evidence="12">CBS 568.67</strain>
    </source>
</reference>
<keyword evidence="5 8" id="KW-0233">DNA recombination</keyword>
<keyword evidence="6 8" id="KW-0234">DNA repair</keyword>
<keyword evidence="4 8" id="KW-0378">Hydrolase</keyword>
<reference evidence="11" key="2">
    <citation type="submission" date="2019-06" db="EMBL/GenBank/DDBJ databases">
        <title>Genomics analysis of Aphanomyces spp. identifies a new class of oomycete effector associated with host adaptation.</title>
        <authorList>
            <person name="Gaulin E."/>
        </authorList>
    </citation>
    <scope>NUCLEOTIDE SEQUENCE</scope>
    <source>
        <strain evidence="11">CBS 578.67</strain>
    </source>
</reference>
<dbReference type="EMBL" id="CAADRA010005135">
    <property type="protein sequence ID" value="VFT85652.1"/>
    <property type="molecule type" value="Genomic_DNA"/>
</dbReference>
<comment type="caution">
    <text evidence="8">Lacks conserved residue(s) required for the propagation of feature annotation.</text>
</comment>
<comment type="similarity">
    <text evidence="8">Belongs to the SLX1 family.</text>
</comment>
<proteinExistence type="inferred from homology"/>
<evidence type="ECO:0000256" key="4">
    <source>
        <dbReference type="ARBA" id="ARBA00022801"/>
    </source>
</evidence>
<dbReference type="Gene3D" id="3.30.40.10">
    <property type="entry name" value="Zinc/RING finger domain, C3HC4 (zinc finger)"/>
    <property type="match status" value="1"/>
</dbReference>
<gene>
    <name evidence="12" type="primary">Aste57867_8766</name>
    <name evidence="11" type="ORF">As57867_008732</name>
    <name evidence="12" type="ORF">ASTE57867_8766</name>
</gene>
<dbReference type="EC" id="3.1.-.-" evidence="8"/>
<keyword evidence="3 8" id="KW-0227">DNA damage</keyword>
<dbReference type="PANTHER" id="PTHR20208:SF10">
    <property type="entry name" value="STRUCTURE-SPECIFIC ENDONUCLEASE SUBUNIT SLX1"/>
    <property type="match status" value="1"/>
</dbReference>